<gene>
    <name evidence="5" type="ORF">CryarDRAFT_3787</name>
</gene>
<dbReference type="InterPro" id="IPR028098">
    <property type="entry name" value="Glyco_trans_4-like_N"/>
</dbReference>
<evidence type="ECO:0000259" key="3">
    <source>
        <dbReference type="Pfam" id="PF00534"/>
    </source>
</evidence>
<keyword evidence="6" id="KW-1185">Reference proteome</keyword>
<dbReference type="EMBL" id="JFBT01000001">
    <property type="protein sequence ID" value="EXG82593.1"/>
    <property type="molecule type" value="Genomic_DNA"/>
</dbReference>
<dbReference type="PATRIC" id="fig|927661.3.peg.3754"/>
<dbReference type="InterPro" id="IPR001296">
    <property type="entry name" value="Glyco_trans_1"/>
</dbReference>
<accession>A0A010Z5H0</accession>
<proteinExistence type="predicted"/>
<comment type="caution">
    <text evidence="5">The sequence shown here is derived from an EMBL/GenBank/DDBJ whole genome shotgun (WGS) entry which is preliminary data.</text>
</comment>
<organism evidence="5 6">
    <name type="scientific">Cryptosporangium arvum DSM 44712</name>
    <dbReference type="NCBI Taxonomy" id="927661"/>
    <lineage>
        <taxon>Bacteria</taxon>
        <taxon>Bacillati</taxon>
        <taxon>Actinomycetota</taxon>
        <taxon>Actinomycetes</taxon>
        <taxon>Cryptosporangiales</taxon>
        <taxon>Cryptosporangiaceae</taxon>
        <taxon>Cryptosporangium</taxon>
    </lineage>
</organism>
<keyword evidence="1" id="KW-0328">Glycosyltransferase</keyword>
<dbReference type="Pfam" id="PF13439">
    <property type="entry name" value="Glyco_transf_4"/>
    <property type="match status" value="1"/>
</dbReference>
<keyword evidence="2 5" id="KW-0808">Transferase</keyword>
<dbReference type="GO" id="GO:1901137">
    <property type="term" value="P:carbohydrate derivative biosynthetic process"/>
    <property type="evidence" value="ECO:0007669"/>
    <property type="project" value="UniProtKB-ARBA"/>
</dbReference>
<dbReference type="RefSeq" id="WP_035852504.1">
    <property type="nucleotide sequence ID" value="NZ_KK073874.1"/>
</dbReference>
<dbReference type="HOGENOM" id="CLU_009583_2_1_11"/>
<feature type="domain" description="Glycosyltransferase subfamily 4-like N-terminal" evidence="4">
    <location>
        <begin position="15"/>
        <end position="180"/>
    </location>
</feature>
<dbReference type="Proteomes" id="UP000021053">
    <property type="component" value="Unassembled WGS sequence"/>
</dbReference>
<name>A0A010Z5H0_9ACTN</name>
<feature type="domain" description="Glycosyl transferase family 1" evidence="3">
    <location>
        <begin position="193"/>
        <end position="329"/>
    </location>
</feature>
<protein>
    <submittedName>
        <fullName evidence="5">Glycosyltransferase</fullName>
    </submittedName>
</protein>
<evidence type="ECO:0000313" key="5">
    <source>
        <dbReference type="EMBL" id="EXG82593.1"/>
    </source>
</evidence>
<dbReference type="GO" id="GO:0016758">
    <property type="term" value="F:hexosyltransferase activity"/>
    <property type="evidence" value="ECO:0007669"/>
    <property type="project" value="TreeGrafter"/>
</dbReference>
<dbReference type="PANTHER" id="PTHR45947:SF3">
    <property type="entry name" value="SULFOQUINOVOSYL TRANSFERASE SQD2"/>
    <property type="match status" value="1"/>
</dbReference>
<evidence type="ECO:0000256" key="1">
    <source>
        <dbReference type="ARBA" id="ARBA00022676"/>
    </source>
</evidence>
<dbReference type="Gene3D" id="3.40.50.2000">
    <property type="entry name" value="Glycogen Phosphorylase B"/>
    <property type="match status" value="2"/>
</dbReference>
<evidence type="ECO:0000313" key="6">
    <source>
        <dbReference type="Proteomes" id="UP000021053"/>
    </source>
</evidence>
<dbReference type="SUPFAM" id="SSF53756">
    <property type="entry name" value="UDP-Glycosyltransferase/glycogen phosphorylase"/>
    <property type="match status" value="1"/>
</dbReference>
<sequence length="379" mass="39873">MRIAHVTDVYLPRLGGVELQVHDLALRQRSAGHDTVVITTTAPPPGLEPSGRVTDRLADVEVLRLGHGRIGAGPYRGVSDDELVATLAALGIDAVHVHLSTFSPLAWAAARLAGRTGLPTVVSVHSMWHDIAPLVRGYARRRHANRWPVAWAAVSSVAAAGVRDALDGAPVDVLPNGIDPGAWLQPGAPDPTRVPTVISVGRMVRRKQPRPLLRTLLALRATRPGAFTAVLVGDGPLLPALRREVDRAGAADDIVLTGALDRTAIRARLAAADLYLAPAHRESFGIAALEARSAGLPVIARTGSGVADFIRDGVDGWLVGSEADLLATVGALLDAPDRIAAIGRHNRAVPPAVNWDAVLNRASALYDRAAGHQGRVGVR</sequence>
<dbReference type="AlphaFoldDB" id="A0A010Z5H0"/>
<reference evidence="5 6" key="1">
    <citation type="submission" date="2013-07" db="EMBL/GenBank/DDBJ databases">
        <authorList>
            <consortium name="DOE Joint Genome Institute"/>
            <person name="Eisen J."/>
            <person name="Huntemann M."/>
            <person name="Han J."/>
            <person name="Chen A."/>
            <person name="Kyrpides N."/>
            <person name="Mavromatis K."/>
            <person name="Markowitz V."/>
            <person name="Palaniappan K."/>
            <person name="Ivanova N."/>
            <person name="Schaumberg A."/>
            <person name="Pati A."/>
            <person name="Liolios K."/>
            <person name="Nordberg H.P."/>
            <person name="Cantor M.N."/>
            <person name="Hua S.X."/>
            <person name="Woyke T."/>
        </authorList>
    </citation>
    <scope>NUCLEOTIDE SEQUENCE [LARGE SCALE GENOMIC DNA]</scope>
    <source>
        <strain evidence="5 6">DSM 44712</strain>
    </source>
</reference>
<dbReference type="InterPro" id="IPR050194">
    <property type="entry name" value="Glycosyltransferase_grp1"/>
</dbReference>
<dbReference type="PANTHER" id="PTHR45947">
    <property type="entry name" value="SULFOQUINOVOSYL TRANSFERASE SQD2"/>
    <property type="match status" value="1"/>
</dbReference>
<evidence type="ECO:0000256" key="2">
    <source>
        <dbReference type="ARBA" id="ARBA00022679"/>
    </source>
</evidence>
<evidence type="ECO:0000259" key="4">
    <source>
        <dbReference type="Pfam" id="PF13439"/>
    </source>
</evidence>
<dbReference type="Pfam" id="PF00534">
    <property type="entry name" value="Glycos_transf_1"/>
    <property type="match status" value="1"/>
</dbReference>